<dbReference type="EMBL" id="UINC01039909">
    <property type="protein sequence ID" value="SVB39052.1"/>
    <property type="molecule type" value="Genomic_DNA"/>
</dbReference>
<dbReference type="HAMAP" id="MF_01208">
    <property type="entry name" value="PyrE"/>
    <property type="match status" value="1"/>
</dbReference>
<dbReference type="InterPro" id="IPR029057">
    <property type="entry name" value="PRTase-like"/>
</dbReference>
<reference evidence="6" key="1">
    <citation type="submission" date="2018-05" db="EMBL/GenBank/DDBJ databases">
        <authorList>
            <person name="Lanie J.A."/>
            <person name="Ng W.-L."/>
            <person name="Kazmierczak K.M."/>
            <person name="Andrzejewski T.M."/>
            <person name="Davidsen T.M."/>
            <person name="Wayne K.J."/>
            <person name="Tettelin H."/>
            <person name="Glass J.I."/>
            <person name="Rusch D."/>
            <person name="Podicherti R."/>
            <person name="Tsui H.-C.T."/>
            <person name="Winkler M.E."/>
        </authorList>
    </citation>
    <scope>NUCLEOTIDE SEQUENCE</scope>
</reference>
<keyword evidence="4" id="KW-0808">Transferase</keyword>
<evidence type="ECO:0000256" key="2">
    <source>
        <dbReference type="ARBA" id="ARBA00011971"/>
    </source>
</evidence>
<evidence type="ECO:0000256" key="4">
    <source>
        <dbReference type="ARBA" id="ARBA00022679"/>
    </source>
</evidence>
<keyword evidence="3" id="KW-0328">Glycosyltransferase</keyword>
<organism evidence="6">
    <name type="scientific">marine metagenome</name>
    <dbReference type="NCBI Taxonomy" id="408172"/>
    <lineage>
        <taxon>unclassified sequences</taxon>
        <taxon>metagenomes</taxon>
        <taxon>ecological metagenomes</taxon>
    </lineage>
</organism>
<dbReference type="AlphaFoldDB" id="A0A382DM04"/>
<dbReference type="GO" id="GO:0004588">
    <property type="term" value="F:orotate phosphoribosyltransferase activity"/>
    <property type="evidence" value="ECO:0007669"/>
    <property type="project" value="UniProtKB-EC"/>
</dbReference>
<comment type="pathway">
    <text evidence="1">Pyrimidine metabolism; UMP biosynthesis via de novo pathway; UMP from orotate: step 1/2.</text>
</comment>
<keyword evidence="5" id="KW-0665">Pyrimidine biosynthesis</keyword>
<dbReference type="Gene3D" id="3.40.50.2020">
    <property type="match status" value="1"/>
</dbReference>
<dbReference type="EC" id="2.4.2.10" evidence="2"/>
<gene>
    <name evidence="6" type="ORF">METZ01_LOCUS191906</name>
</gene>
<dbReference type="GO" id="GO:0019856">
    <property type="term" value="P:pyrimidine nucleobase biosynthetic process"/>
    <property type="evidence" value="ECO:0007669"/>
    <property type="project" value="TreeGrafter"/>
</dbReference>
<protein>
    <recommendedName>
        <fullName evidence="2">orotate phosphoribosyltransferase</fullName>
        <ecNumber evidence="2">2.4.2.10</ecNumber>
    </recommendedName>
</protein>
<evidence type="ECO:0000256" key="3">
    <source>
        <dbReference type="ARBA" id="ARBA00022676"/>
    </source>
</evidence>
<dbReference type="InterPro" id="IPR004467">
    <property type="entry name" value="Or_phspho_trans_dom"/>
</dbReference>
<accession>A0A382DM04</accession>
<dbReference type="InterPro" id="IPR000836">
    <property type="entry name" value="PRTase_dom"/>
</dbReference>
<proteinExistence type="inferred from homology"/>
<dbReference type="UniPathway" id="UPA00070">
    <property type="reaction ID" value="UER00119"/>
</dbReference>
<name>A0A382DM04_9ZZZZ</name>
<dbReference type="InterPro" id="IPR023031">
    <property type="entry name" value="OPRT"/>
</dbReference>
<dbReference type="PANTHER" id="PTHR19278:SF9">
    <property type="entry name" value="URIDINE 5'-MONOPHOSPHATE SYNTHASE"/>
    <property type="match status" value="1"/>
</dbReference>
<sequence>MDKNELIAHLKKFSIQEGDFVLKSGRKSNWFCDAKQTICRPEGMLLVAEAAIEALPNDIQAIGGLAAGADPVAFGVASIAANRGKFFRSFSIRKESKDHGVQGRLAGALEQYDRVVICEDTVTRGTSPLEAARVVRELGGDPVMILAVVDRGGTCALEAEKEGISFHALVSAPELGFDYENQ</sequence>
<dbReference type="CDD" id="cd06223">
    <property type="entry name" value="PRTases_typeI"/>
    <property type="match status" value="1"/>
</dbReference>
<dbReference type="NCBIfam" id="TIGR00336">
    <property type="entry name" value="pyrE"/>
    <property type="match status" value="1"/>
</dbReference>
<dbReference type="GO" id="GO:0044205">
    <property type="term" value="P:'de novo' UMP biosynthetic process"/>
    <property type="evidence" value="ECO:0007669"/>
    <property type="project" value="UniProtKB-UniPathway"/>
</dbReference>
<evidence type="ECO:0000313" key="6">
    <source>
        <dbReference type="EMBL" id="SVB39052.1"/>
    </source>
</evidence>
<evidence type="ECO:0000256" key="5">
    <source>
        <dbReference type="ARBA" id="ARBA00022975"/>
    </source>
</evidence>
<evidence type="ECO:0000256" key="1">
    <source>
        <dbReference type="ARBA" id="ARBA00004889"/>
    </source>
</evidence>
<dbReference type="PANTHER" id="PTHR19278">
    <property type="entry name" value="OROTATE PHOSPHORIBOSYLTRANSFERASE"/>
    <property type="match status" value="1"/>
</dbReference>
<dbReference type="SUPFAM" id="SSF53271">
    <property type="entry name" value="PRTase-like"/>
    <property type="match status" value="1"/>
</dbReference>